<keyword evidence="3" id="KW-1185">Reference proteome</keyword>
<evidence type="ECO:0000259" key="1">
    <source>
        <dbReference type="Pfam" id="PF13966"/>
    </source>
</evidence>
<evidence type="ECO:0000313" key="2">
    <source>
        <dbReference type="EMBL" id="KAF9124762.1"/>
    </source>
</evidence>
<organism evidence="2 3">
    <name type="scientific">Linnemannia schmuckeri</name>
    <dbReference type="NCBI Taxonomy" id="64567"/>
    <lineage>
        <taxon>Eukaryota</taxon>
        <taxon>Fungi</taxon>
        <taxon>Fungi incertae sedis</taxon>
        <taxon>Mucoromycota</taxon>
        <taxon>Mortierellomycotina</taxon>
        <taxon>Mortierellomycetes</taxon>
        <taxon>Mortierellales</taxon>
        <taxon>Mortierellaceae</taxon>
        <taxon>Linnemannia</taxon>
    </lineage>
</organism>
<gene>
    <name evidence="2" type="ORF">BG015_005031</name>
</gene>
<dbReference type="OrthoDB" id="2422507at2759"/>
<dbReference type="Proteomes" id="UP000748756">
    <property type="component" value="Unassembled WGS sequence"/>
</dbReference>
<proteinExistence type="predicted"/>
<dbReference type="AlphaFoldDB" id="A0A9P5R9M9"/>
<sequence>MVFAFPDHYNCKTALKNFSAITTLIKSTKCLSPVALPDNDTTSAASILNSPADLWLTSGTELQLHTKLRMDALFQLHPTELFLLPIEREELSSSACRLLNRIDAGTVIYSPRLQPLLASPQTQAQDELSATLLARSLRGFPLEVLSTKTTRTALSQEDPTEEDIKQAPHWKRLRKGKLEHRSRTILWRFYRNKLSNGQQMHKIDPKRPATCHTCGIEKTAEHMVVTCDAKLTVWEACLSTYSTTATWNNNTILSLLKLHKIPLKLKQTTHFTKLQLIGSTLLSIWEHHWRTKLDNSIFSRMTGQASALRRL</sequence>
<feature type="non-terminal residue" evidence="2">
    <location>
        <position position="311"/>
    </location>
</feature>
<name>A0A9P5R9M9_9FUNG</name>
<protein>
    <recommendedName>
        <fullName evidence="1">Reverse transcriptase zinc-binding domain-containing protein</fullName>
    </recommendedName>
</protein>
<dbReference type="InterPro" id="IPR026960">
    <property type="entry name" value="RVT-Znf"/>
</dbReference>
<dbReference type="Pfam" id="PF13966">
    <property type="entry name" value="zf-RVT"/>
    <property type="match status" value="1"/>
</dbReference>
<dbReference type="EMBL" id="JAAAUQ010002333">
    <property type="protein sequence ID" value="KAF9124762.1"/>
    <property type="molecule type" value="Genomic_DNA"/>
</dbReference>
<accession>A0A9P5R9M9</accession>
<feature type="domain" description="Reverse transcriptase zinc-binding" evidence="1">
    <location>
        <begin position="165"/>
        <end position="234"/>
    </location>
</feature>
<evidence type="ECO:0000313" key="3">
    <source>
        <dbReference type="Proteomes" id="UP000748756"/>
    </source>
</evidence>
<comment type="caution">
    <text evidence="2">The sequence shown here is derived from an EMBL/GenBank/DDBJ whole genome shotgun (WGS) entry which is preliminary data.</text>
</comment>
<reference evidence="2" key="1">
    <citation type="journal article" date="2020" name="Fungal Divers.">
        <title>Resolving the Mortierellaceae phylogeny through synthesis of multi-gene phylogenetics and phylogenomics.</title>
        <authorList>
            <person name="Vandepol N."/>
            <person name="Liber J."/>
            <person name="Desiro A."/>
            <person name="Na H."/>
            <person name="Kennedy M."/>
            <person name="Barry K."/>
            <person name="Grigoriev I.V."/>
            <person name="Miller A.N."/>
            <person name="O'Donnell K."/>
            <person name="Stajich J.E."/>
            <person name="Bonito G."/>
        </authorList>
    </citation>
    <scope>NUCLEOTIDE SEQUENCE</scope>
    <source>
        <strain evidence="2">NRRL 6426</strain>
    </source>
</reference>